<reference evidence="2 3" key="1">
    <citation type="submission" date="2023-11" db="EMBL/GenBank/DDBJ databases">
        <title>Halocaridina rubra genome assembly.</title>
        <authorList>
            <person name="Smith C."/>
        </authorList>
    </citation>
    <scope>NUCLEOTIDE SEQUENCE [LARGE SCALE GENOMIC DNA]</scope>
    <source>
        <strain evidence="2">EP-1</strain>
        <tissue evidence="2">Whole</tissue>
    </source>
</reference>
<sequence>MRESSFDGSTIILVDPNSGAASSTIQGFRVKESYSSRELTDGQVKIILVDPKYRASSTPKPVSQSGQDSLLTSVNNQNRNFQENDESVIILVDPPGNINTLNPTLKPPAKHLSPPLPVAQSLSQNIMFQETGISRVKSQGNTLRPTNNLAANSRQEGNTFDQRPNDNSDGQYSVSGMDFVRSRTRRLRGQGRVRQQVASKDFLDGSAEFPSRYSDRKRRPSINQNKRRRRLPRRRGSSNRRRDNVSGRNDFLLSLGRGRGPSNNRNIRNYSDINKSPSRRENIAPRRTESNRNDRDFVNDNREGDSQKFRFLPVSSRERDFENRFSEREEKSTVANIFARNNEFLSTTSSTRSFSNDDDFVLRSRPNRNELPNRSREIPTIESSGYTDSARGSGYRFSWLNPASAEVNVFQDDASIPEKIRELRQSIEAKARAWTEIGLQRTRPEFRKTRRPAIG</sequence>
<feature type="compositionally biased region" description="Polar residues" evidence="1">
    <location>
        <begin position="137"/>
        <end position="174"/>
    </location>
</feature>
<feature type="compositionally biased region" description="Basic and acidic residues" evidence="1">
    <location>
        <begin position="278"/>
        <end position="304"/>
    </location>
</feature>
<proteinExistence type="predicted"/>
<dbReference type="AlphaFoldDB" id="A0AAN8WU68"/>
<feature type="region of interest" description="Disordered" evidence="1">
    <location>
        <begin position="204"/>
        <end position="304"/>
    </location>
</feature>
<name>A0AAN8WU68_HALRR</name>
<keyword evidence="3" id="KW-1185">Reference proteome</keyword>
<feature type="compositionally biased region" description="Basic and acidic residues" evidence="1">
    <location>
        <begin position="367"/>
        <end position="379"/>
    </location>
</feature>
<evidence type="ECO:0000256" key="1">
    <source>
        <dbReference type="SAM" id="MobiDB-lite"/>
    </source>
</evidence>
<feature type="region of interest" description="Disordered" evidence="1">
    <location>
        <begin position="364"/>
        <end position="387"/>
    </location>
</feature>
<organism evidence="2 3">
    <name type="scientific">Halocaridina rubra</name>
    <name type="common">Hawaiian red shrimp</name>
    <dbReference type="NCBI Taxonomy" id="373956"/>
    <lineage>
        <taxon>Eukaryota</taxon>
        <taxon>Metazoa</taxon>
        <taxon>Ecdysozoa</taxon>
        <taxon>Arthropoda</taxon>
        <taxon>Crustacea</taxon>
        <taxon>Multicrustacea</taxon>
        <taxon>Malacostraca</taxon>
        <taxon>Eumalacostraca</taxon>
        <taxon>Eucarida</taxon>
        <taxon>Decapoda</taxon>
        <taxon>Pleocyemata</taxon>
        <taxon>Caridea</taxon>
        <taxon>Atyoidea</taxon>
        <taxon>Atyidae</taxon>
        <taxon>Halocaridina</taxon>
    </lineage>
</organism>
<feature type="region of interest" description="Disordered" evidence="1">
    <location>
        <begin position="137"/>
        <end position="178"/>
    </location>
</feature>
<feature type="compositionally biased region" description="Basic residues" evidence="1">
    <location>
        <begin position="215"/>
        <end position="239"/>
    </location>
</feature>
<evidence type="ECO:0000313" key="3">
    <source>
        <dbReference type="Proteomes" id="UP001381693"/>
    </source>
</evidence>
<evidence type="ECO:0000313" key="2">
    <source>
        <dbReference type="EMBL" id="KAK7072406.1"/>
    </source>
</evidence>
<protein>
    <submittedName>
        <fullName evidence="2">Uncharacterized protein</fullName>
    </submittedName>
</protein>
<feature type="compositionally biased region" description="Polar residues" evidence="1">
    <location>
        <begin position="261"/>
        <end position="276"/>
    </location>
</feature>
<dbReference type="Proteomes" id="UP001381693">
    <property type="component" value="Unassembled WGS sequence"/>
</dbReference>
<accession>A0AAN8WU68</accession>
<comment type="caution">
    <text evidence="2">The sequence shown here is derived from an EMBL/GenBank/DDBJ whole genome shotgun (WGS) entry which is preliminary data.</text>
</comment>
<dbReference type="EMBL" id="JAXCGZ010013508">
    <property type="protein sequence ID" value="KAK7072406.1"/>
    <property type="molecule type" value="Genomic_DNA"/>
</dbReference>
<gene>
    <name evidence="2" type="ORF">SK128_013145</name>
</gene>